<comment type="caution">
    <text evidence="1">The sequence shown here is derived from an EMBL/GenBank/DDBJ whole genome shotgun (WGS) entry which is preliminary data.</text>
</comment>
<organism evidence="1 2">
    <name type="scientific">Grifola frondosa</name>
    <name type="common">Maitake</name>
    <name type="synonym">Polyporus frondosus</name>
    <dbReference type="NCBI Taxonomy" id="5627"/>
    <lineage>
        <taxon>Eukaryota</taxon>
        <taxon>Fungi</taxon>
        <taxon>Dikarya</taxon>
        <taxon>Basidiomycota</taxon>
        <taxon>Agaricomycotina</taxon>
        <taxon>Agaricomycetes</taxon>
        <taxon>Polyporales</taxon>
        <taxon>Grifolaceae</taxon>
        <taxon>Grifola</taxon>
    </lineage>
</organism>
<sequence>MSTARPCTDNAETDRSTLDVVSNVHRTSHDSVQEHFTLSHHTSGQYFVDHGDCLHALYYMKQDNDEREHEGCERGVRARGGEHERGRAETVGFGRIAIVVVYSGLA</sequence>
<evidence type="ECO:0000313" key="1">
    <source>
        <dbReference type="EMBL" id="OBZ78705.1"/>
    </source>
</evidence>
<protein>
    <submittedName>
        <fullName evidence="1">Uncharacterized protein</fullName>
    </submittedName>
</protein>
<keyword evidence="2" id="KW-1185">Reference proteome</keyword>
<name>A0A1C7MP93_GRIFR</name>
<dbReference type="Proteomes" id="UP000092993">
    <property type="component" value="Unassembled WGS sequence"/>
</dbReference>
<accession>A0A1C7MP93</accession>
<evidence type="ECO:0000313" key="2">
    <source>
        <dbReference type="Proteomes" id="UP000092993"/>
    </source>
</evidence>
<proteinExistence type="predicted"/>
<dbReference type="EMBL" id="LUGG01000001">
    <property type="protein sequence ID" value="OBZ78705.1"/>
    <property type="molecule type" value="Genomic_DNA"/>
</dbReference>
<reference evidence="1 2" key="1">
    <citation type="submission" date="2016-03" db="EMBL/GenBank/DDBJ databases">
        <title>Whole genome sequencing of Grifola frondosa 9006-11.</title>
        <authorList>
            <person name="Min B."/>
            <person name="Park H."/>
            <person name="Kim J.-G."/>
            <person name="Cho H."/>
            <person name="Oh Y.-L."/>
            <person name="Kong W.-S."/>
            <person name="Choi I.-G."/>
        </authorList>
    </citation>
    <scope>NUCLEOTIDE SEQUENCE [LARGE SCALE GENOMIC DNA]</scope>
    <source>
        <strain evidence="1 2">9006-11</strain>
    </source>
</reference>
<dbReference type="AlphaFoldDB" id="A0A1C7MP93"/>
<gene>
    <name evidence="1" type="ORF">A0H81_00064</name>
</gene>